<evidence type="ECO:0000256" key="1">
    <source>
        <dbReference type="SAM" id="SignalP"/>
    </source>
</evidence>
<feature type="chain" id="PRO_5040761794" evidence="1">
    <location>
        <begin position="21"/>
        <end position="227"/>
    </location>
</feature>
<name>A0A9W2Z9H8_BIOGL</name>
<keyword evidence="1" id="KW-0732">Signal</keyword>
<dbReference type="InterPro" id="IPR038672">
    <property type="entry name" value="CpcT/CpeT_sf"/>
</dbReference>
<dbReference type="InterPro" id="IPR010404">
    <property type="entry name" value="CpcT/CpeT"/>
</dbReference>
<sequence>MTSLKLSLFLIVSCRFTTYAREVLSENLYSFTTMAGASYSNEVQEIVDKLDVDVNDKHDVISALWRPVEIAAFPDNWTYYIEESVNGVVHRMNILVLSEDDYGIIHGQQYDVKRPIDYKPKQYEFADLTNVELESSTPKPGCEILFTRIERNVYIGTYLDCESKTHLSAPPPYSFTLTCNTIAAFVCSRSSFELYARLSYIFFKKERYALPAQWIEGVNYTDPCSLS</sequence>
<evidence type="ECO:0000313" key="2">
    <source>
        <dbReference type="Proteomes" id="UP001165740"/>
    </source>
</evidence>
<proteinExistence type="predicted"/>
<dbReference type="OrthoDB" id="6194640at2759"/>
<organism evidence="2 3">
    <name type="scientific">Biomphalaria glabrata</name>
    <name type="common">Bloodfluke planorb</name>
    <name type="synonym">Freshwater snail</name>
    <dbReference type="NCBI Taxonomy" id="6526"/>
    <lineage>
        <taxon>Eukaryota</taxon>
        <taxon>Metazoa</taxon>
        <taxon>Spiralia</taxon>
        <taxon>Lophotrochozoa</taxon>
        <taxon>Mollusca</taxon>
        <taxon>Gastropoda</taxon>
        <taxon>Heterobranchia</taxon>
        <taxon>Euthyneura</taxon>
        <taxon>Panpulmonata</taxon>
        <taxon>Hygrophila</taxon>
        <taxon>Lymnaeoidea</taxon>
        <taxon>Planorbidae</taxon>
        <taxon>Biomphalaria</taxon>
    </lineage>
</organism>
<dbReference type="Proteomes" id="UP001165740">
    <property type="component" value="Chromosome 1"/>
</dbReference>
<gene>
    <name evidence="3" type="primary">LOC106067908</name>
</gene>
<dbReference type="Pfam" id="PF06206">
    <property type="entry name" value="CpeT"/>
    <property type="match status" value="1"/>
</dbReference>
<dbReference type="AlphaFoldDB" id="A0A9W2Z9H8"/>
<keyword evidence="2" id="KW-1185">Reference proteome</keyword>
<dbReference type="GO" id="GO:0016829">
    <property type="term" value="F:lyase activity"/>
    <property type="evidence" value="ECO:0007669"/>
    <property type="project" value="InterPro"/>
</dbReference>
<dbReference type="Gene3D" id="2.40.128.590">
    <property type="entry name" value="CpcT/CpeT domain"/>
    <property type="match status" value="1"/>
</dbReference>
<feature type="signal peptide" evidence="1">
    <location>
        <begin position="1"/>
        <end position="20"/>
    </location>
</feature>
<protein>
    <submittedName>
        <fullName evidence="3">Uncharacterized protein LOC106067908</fullName>
    </submittedName>
</protein>
<reference evidence="3" key="1">
    <citation type="submission" date="2025-08" db="UniProtKB">
        <authorList>
            <consortium name="RefSeq"/>
        </authorList>
    </citation>
    <scope>IDENTIFICATION</scope>
</reference>
<accession>A0A9W2Z9H8</accession>
<dbReference type="GeneID" id="106067908"/>
<evidence type="ECO:0000313" key="3">
    <source>
        <dbReference type="RefSeq" id="XP_055871745.1"/>
    </source>
</evidence>
<dbReference type="RefSeq" id="XP_055871745.1">
    <property type="nucleotide sequence ID" value="XM_056015770.1"/>
</dbReference>